<keyword evidence="10" id="KW-0175">Coiled coil</keyword>
<evidence type="ECO:0000256" key="6">
    <source>
        <dbReference type="ARBA" id="ARBA00022692"/>
    </source>
</evidence>
<sequence>MSNAKHLVERPSQNLPGPVGHRPPVAAPLPPQNFRSFMRLGYALIIIGLGGTVAWSALAKVQSAVVATGLVSVESSRKAIQHLEGGVVREVLVGNAEEVVKGQVLLRLSPVQSEAAVALNTNQLWQNLAMQARLEAEQQEAEDFKFPAELTEHAEDPRMAGILADQRRLWEERRRVLRNELDILGAQIQQHEERARGWRRQQEAFESQAKSYEEEVASKAKLVERGYFPANELKRLSRELDRTRGEIGEAMAEWANAQANVTEANLKMSQLRRQYQTEASSQLTEVKAKISDLRERLNVAQDVYSRLEVRAPQDGVVQNLQVHAPGAVVKPGDTIMELVPSNDTLVISARVLPTDIDSVQPGLEAEIRFPALPARAMPLILGTVENVSADTLVDNRTAETYFLAEVWLDKATMPQEAAEKLHPGMPADVMIATGERTVLEQLTRPLTDAIRHGIRTE</sequence>
<dbReference type="Pfam" id="PF26002">
    <property type="entry name" value="Beta-barrel_AprE"/>
    <property type="match status" value="1"/>
</dbReference>
<accession>A0A8J2YKL8</accession>
<organism evidence="14 15">
    <name type="scientific">Agaricicola taiwanensis</name>
    <dbReference type="NCBI Taxonomy" id="591372"/>
    <lineage>
        <taxon>Bacteria</taxon>
        <taxon>Pseudomonadati</taxon>
        <taxon>Pseudomonadota</taxon>
        <taxon>Alphaproteobacteria</taxon>
        <taxon>Rhodobacterales</taxon>
        <taxon>Paracoccaceae</taxon>
        <taxon>Agaricicola</taxon>
    </lineage>
</organism>
<evidence type="ECO:0000259" key="13">
    <source>
        <dbReference type="Pfam" id="PF26002"/>
    </source>
</evidence>
<dbReference type="Pfam" id="PF25994">
    <property type="entry name" value="HH_AprE"/>
    <property type="match status" value="1"/>
</dbReference>
<evidence type="ECO:0000256" key="9">
    <source>
        <dbReference type="RuleBase" id="RU365093"/>
    </source>
</evidence>
<dbReference type="PANTHER" id="PTHR30386:SF17">
    <property type="entry name" value="ALKALINE PROTEASE SECRETION PROTEIN APRE"/>
    <property type="match status" value="1"/>
</dbReference>
<dbReference type="EMBL" id="BMCP01000003">
    <property type="protein sequence ID" value="GGE48758.1"/>
    <property type="molecule type" value="Genomic_DNA"/>
</dbReference>
<dbReference type="GO" id="GO:0015031">
    <property type="term" value="P:protein transport"/>
    <property type="evidence" value="ECO:0007669"/>
    <property type="project" value="InterPro"/>
</dbReference>
<dbReference type="PRINTS" id="PR01490">
    <property type="entry name" value="RTXTOXIND"/>
</dbReference>
<comment type="similarity">
    <text evidence="2 9">Belongs to the membrane fusion protein (MFP) (TC 8.A.1) family.</text>
</comment>
<reference evidence="14" key="2">
    <citation type="submission" date="2020-09" db="EMBL/GenBank/DDBJ databases">
        <authorList>
            <person name="Sun Q."/>
            <person name="Sedlacek I."/>
        </authorList>
    </citation>
    <scope>NUCLEOTIDE SEQUENCE</scope>
    <source>
        <strain evidence="14">CCM 7684</strain>
    </source>
</reference>
<evidence type="ECO:0000256" key="7">
    <source>
        <dbReference type="ARBA" id="ARBA00022989"/>
    </source>
</evidence>
<dbReference type="InterPro" id="IPR058982">
    <property type="entry name" value="Beta-barrel_AprE"/>
</dbReference>
<comment type="subcellular location">
    <subcellularLocation>
        <location evidence="1 9">Cell inner membrane</location>
        <topology evidence="1 9">Single-pass membrane protein</topology>
    </subcellularLocation>
</comment>
<dbReference type="InterPro" id="IPR050739">
    <property type="entry name" value="MFP"/>
</dbReference>
<keyword evidence="15" id="KW-1185">Reference proteome</keyword>
<evidence type="ECO:0000256" key="2">
    <source>
        <dbReference type="ARBA" id="ARBA00009477"/>
    </source>
</evidence>
<keyword evidence="7 9" id="KW-1133">Transmembrane helix</keyword>
<feature type="domain" description="AprE-like beta-barrel" evidence="13">
    <location>
        <begin position="345"/>
        <end position="434"/>
    </location>
</feature>
<keyword evidence="6 9" id="KW-0812">Transmembrane</keyword>
<feature type="region of interest" description="Disordered" evidence="11">
    <location>
        <begin position="1"/>
        <end position="26"/>
    </location>
</feature>
<protein>
    <recommendedName>
        <fullName evidence="9">Membrane fusion protein (MFP) family protein</fullName>
    </recommendedName>
</protein>
<evidence type="ECO:0000256" key="1">
    <source>
        <dbReference type="ARBA" id="ARBA00004377"/>
    </source>
</evidence>
<dbReference type="PANTHER" id="PTHR30386">
    <property type="entry name" value="MEMBRANE FUSION SUBUNIT OF EMRAB-TOLC MULTIDRUG EFFLUX PUMP"/>
    <property type="match status" value="1"/>
</dbReference>
<evidence type="ECO:0000313" key="14">
    <source>
        <dbReference type="EMBL" id="GGE48758.1"/>
    </source>
</evidence>
<feature type="domain" description="AprE-like long alpha-helical hairpin" evidence="12">
    <location>
        <begin position="114"/>
        <end position="303"/>
    </location>
</feature>
<proteinExistence type="inferred from homology"/>
<keyword evidence="8 9" id="KW-0472">Membrane</keyword>
<reference evidence="14" key="1">
    <citation type="journal article" date="2014" name="Int. J. Syst. Evol. Microbiol.">
        <title>Complete genome sequence of Corynebacterium casei LMG S-19264T (=DSM 44701T), isolated from a smear-ripened cheese.</title>
        <authorList>
            <consortium name="US DOE Joint Genome Institute (JGI-PGF)"/>
            <person name="Walter F."/>
            <person name="Albersmeier A."/>
            <person name="Kalinowski J."/>
            <person name="Ruckert C."/>
        </authorList>
    </citation>
    <scope>NUCLEOTIDE SEQUENCE</scope>
    <source>
        <strain evidence="14">CCM 7684</strain>
    </source>
</reference>
<dbReference type="Gene3D" id="2.40.30.170">
    <property type="match status" value="1"/>
</dbReference>
<dbReference type="GO" id="GO:0005886">
    <property type="term" value="C:plasma membrane"/>
    <property type="evidence" value="ECO:0007669"/>
    <property type="project" value="UniProtKB-SubCell"/>
</dbReference>
<dbReference type="Proteomes" id="UP000602745">
    <property type="component" value="Unassembled WGS sequence"/>
</dbReference>
<keyword evidence="5 9" id="KW-0997">Cell inner membrane</keyword>
<evidence type="ECO:0000256" key="11">
    <source>
        <dbReference type="SAM" id="MobiDB-lite"/>
    </source>
</evidence>
<dbReference type="InterPro" id="IPR010129">
    <property type="entry name" value="T1SS_HlyD"/>
</dbReference>
<dbReference type="RefSeq" id="WP_188410370.1">
    <property type="nucleotide sequence ID" value="NZ_BMCP01000003.1"/>
</dbReference>
<evidence type="ECO:0000313" key="15">
    <source>
        <dbReference type="Proteomes" id="UP000602745"/>
    </source>
</evidence>
<evidence type="ECO:0000256" key="5">
    <source>
        <dbReference type="ARBA" id="ARBA00022519"/>
    </source>
</evidence>
<dbReference type="Gene3D" id="1.10.287.2610">
    <property type="match status" value="1"/>
</dbReference>
<gene>
    <name evidence="14" type="ORF">GCM10007276_27400</name>
</gene>
<keyword evidence="4 9" id="KW-1003">Cell membrane</keyword>
<evidence type="ECO:0000259" key="12">
    <source>
        <dbReference type="Pfam" id="PF25994"/>
    </source>
</evidence>
<evidence type="ECO:0000256" key="3">
    <source>
        <dbReference type="ARBA" id="ARBA00022448"/>
    </source>
</evidence>
<dbReference type="NCBIfam" id="TIGR01843">
    <property type="entry name" value="type_I_hlyD"/>
    <property type="match status" value="1"/>
</dbReference>
<evidence type="ECO:0000256" key="8">
    <source>
        <dbReference type="ARBA" id="ARBA00023136"/>
    </source>
</evidence>
<evidence type="ECO:0000256" key="10">
    <source>
        <dbReference type="SAM" id="Coils"/>
    </source>
</evidence>
<dbReference type="AlphaFoldDB" id="A0A8J2YKL8"/>
<comment type="caution">
    <text evidence="14">The sequence shown here is derived from an EMBL/GenBank/DDBJ whole genome shotgun (WGS) entry which is preliminary data.</text>
</comment>
<name>A0A8J2YKL8_9RHOB</name>
<dbReference type="InterPro" id="IPR058781">
    <property type="entry name" value="HH_AprE-like"/>
</dbReference>
<evidence type="ECO:0000256" key="4">
    <source>
        <dbReference type="ARBA" id="ARBA00022475"/>
    </source>
</evidence>
<feature type="coiled-coil region" evidence="10">
    <location>
        <begin position="174"/>
        <end position="310"/>
    </location>
</feature>
<keyword evidence="3 9" id="KW-0813">Transport</keyword>
<feature type="transmembrane region" description="Helical" evidence="9">
    <location>
        <begin position="40"/>
        <end position="58"/>
    </location>
</feature>